<proteinExistence type="predicted"/>
<dbReference type="EMBL" id="JAPDHF010000005">
    <property type="protein sequence ID" value="KAJ4017893.1"/>
    <property type="molecule type" value="Genomic_DNA"/>
</dbReference>
<keyword evidence="2" id="KW-1185">Reference proteome</keyword>
<dbReference type="Proteomes" id="UP001152130">
    <property type="component" value="Unassembled WGS sequence"/>
</dbReference>
<comment type="caution">
    <text evidence="1">The sequence shown here is derived from an EMBL/GenBank/DDBJ whole genome shotgun (WGS) entry which is preliminary data.</text>
</comment>
<sequence>MDKQLVNELAYFVSLLSKRWGDKDLGLDDIRNNAVTSHILYGFVLVSVLGPGHSSLAEIRAALSKAWGSDIPPDEVFHPTCDSSAREFELFGADPKLIPTASPAATTGSVIASTVPTTSTFSNAAKDITAIEATTNPDDNTVFKASNPSEGCLDPHANLSIPVYEIYE</sequence>
<organism evidence="1 2">
    <name type="scientific">Fusarium irregulare</name>
    <dbReference type="NCBI Taxonomy" id="2494466"/>
    <lineage>
        <taxon>Eukaryota</taxon>
        <taxon>Fungi</taxon>
        <taxon>Dikarya</taxon>
        <taxon>Ascomycota</taxon>
        <taxon>Pezizomycotina</taxon>
        <taxon>Sordariomycetes</taxon>
        <taxon>Hypocreomycetidae</taxon>
        <taxon>Hypocreales</taxon>
        <taxon>Nectriaceae</taxon>
        <taxon>Fusarium</taxon>
        <taxon>Fusarium incarnatum-equiseti species complex</taxon>
    </lineage>
</organism>
<evidence type="ECO:0000313" key="2">
    <source>
        <dbReference type="Proteomes" id="UP001152130"/>
    </source>
</evidence>
<dbReference type="OrthoDB" id="5106494at2759"/>
<evidence type="ECO:0000313" key="1">
    <source>
        <dbReference type="EMBL" id="KAJ4017893.1"/>
    </source>
</evidence>
<accession>A0A9W8PTQ8</accession>
<dbReference type="AlphaFoldDB" id="A0A9W8PTQ8"/>
<reference evidence="1" key="1">
    <citation type="submission" date="2022-10" db="EMBL/GenBank/DDBJ databases">
        <title>Fusarium specimens isolated from Avocado Roots.</title>
        <authorList>
            <person name="Stajich J."/>
            <person name="Roper C."/>
            <person name="Heimlech-Rivalta G."/>
        </authorList>
    </citation>
    <scope>NUCLEOTIDE SEQUENCE</scope>
    <source>
        <strain evidence="1">CF00143</strain>
    </source>
</reference>
<protein>
    <submittedName>
        <fullName evidence="1">Uncharacterized protein</fullName>
    </submittedName>
</protein>
<name>A0A9W8PTQ8_9HYPO</name>
<gene>
    <name evidence="1" type="ORF">NW766_003965</name>
</gene>